<proteinExistence type="predicted"/>
<keyword evidence="2 5" id="KW-0812">Transmembrane</keyword>
<feature type="transmembrane region" description="Helical" evidence="5">
    <location>
        <begin position="6"/>
        <end position="24"/>
    </location>
</feature>
<evidence type="ECO:0000256" key="1">
    <source>
        <dbReference type="ARBA" id="ARBA00004370"/>
    </source>
</evidence>
<reference evidence="6 7" key="1">
    <citation type="submission" date="2023-10" db="EMBL/GenBank/DDBJ databases">
        <title>Description of Microbulbifer bruguierae sp. nov., isolated from the sediments of mangrove plant Bruguiera sexangula and comparative genomic analyses of the genus Microbulbifer.</title>
        <authorList>
            <person name="Long M."/>
        </authorList>
    </citation>
    <scope>NUCLEOTIDE SEQUENCE [LARGE SCALE GENOMIC DNA]</scope>
    <source>
        <strain evidence="6 7">SPO729</strain>
    </source>
</reference>
<dbReference type="InterPro" id="IPR023352">
    <property type="entry name" value="MAPEG-like_dom_sf"/>
</dbReference>
<evidence type="ECO:0000313" key="7">
    <source>
        <dbReference type="Proteomes" id="UP001302477"/>
    </source>
</evidence>
<dbReference type="AlphaFoldDB" id="A0AAU0N2N9"/>
<keyword evidence="3 5" id="KW-1133">Transmembrane helix</keyword>
<comment type="subcellular location">
    <subcellularLocation>
        <location evidence="1">Membrane</location>
    </subcellularLocation>
</comment>
<dbReference type="PANTHER" id="PTHR35371:SF1">
    <property type="entry name" value="BLR7753 PROTEIN"/>
    <property type="match status" value="1"/>
</dbReference>
<dbReference type="EMBL" id="CP137555">
    <property type="protein sequence ID" value="WOX07237.1"/>
    <property type="molecule type" value="Genomic_DNA"/>
</dbReference>
<gene>
    <name evidence="6" type="ORF">R5R33_08905</name>
</gene>
<dbReference type="KEGG" id="mpaf:R5R33_08905"/>
<protein>
    <submittedName>
        <fullName evidence="6">MAPEG family protein</fullName>
    </submittedName>
</protein>
<evidence type="ECO:0000313" key="6">
    <source>
        <dbReference type="EMBL" id="WOX07237.1"/>
    </source>
</evidence>
<feature type="transmembrane region" description="Helical" evidence="5">
    <location>
        <begin position="63"/>
        <end position="93"/>
    </location>
</feature>
<sequence length="135" mass="14777">MSSELYYLTLVTIFTAVLWAPYILNRFAVWGIFDTVGYPADPKPQSPWAVRLQKAHANAIENLVVFAVLVLIAQVAGISNSVTVTTCVVYFWARVVHALAYALGIPWVRTLAFVAGFFAQVAVAWQLLTAMSVGA</sequence>
<dbReference type="Pfam" id="PF01124">
    <property type="entry name" value="MAPEG"/>
    <property type="match status" value="1"/>
</dbReference>
<evidence type="ECO:0000256" key="4">
    <source>
        <dbReference type="ARBA" id="ARBA00023136"/>
    </source>
</evidence>
<dbReference type="Gene3D" id="1.20.120.550">
    <property type="entry name" value="Membrane associated eicosanoid/glutathione metabolism-like domain"/>
    <property type="match status" value="1"/>
</dbReference>
<dbReference type="InterPro" id="IPR001129">
    <property type="entry name" value="Membr-assoc_MAPEG"/>
</dbReference>
<feature type="transmembrane region" description="Helical" evidence="5">
    <location>
        <begin position="105"/>
        <end position="128"/>
    </location>
</feature>
<evidence type="ECO:0000256" key="3">
    <source>
        <dbReference type="ARBA" id="ARBA00022989"/>
    </source>
</evidence>
<dbReference type="GO" id="GO:0016020">
    <property type="term" value="C:membrane"/>
    <property type="evidence" value="ECO:0007669"/>
    <property type="project" value="UniProtKB-SubCell"/>
</dbReference>
<dbReference type="SUPFAM" id="SSF161084">
    <property type="entry name" value="MAPEG domain-like"/>
    <property type="match status" value="1"/>
</dbReference>
<accession>A0AAU0N2N9</accession>
<organism evidence="6 7">
    <name type="scientific">Microbulbifer pacificus</name>
    <dbReference type="NCBI Taxonomy" id="407164"/>
    <lineage>
        <taxon>Bacteria</taxon>
        <taxon>Pseudomonadati</taxon>
        <taxon>Pseudomonadota</taxon>
        <taxon>Gammaproteobacteria</taxon>
        <taxon>Cellvibrionales</taxon>
        <taxon>Microbulbiferaceae</taxon>
        <taxon>Microbulbifer</taxon>
    </lineage>
</organism>
<evidence type="ECO:0000256" key="2">
    <source>
        <dbReference type="ARBA" id="ARBA00022692"/>
    </source>
</evidence>
<dbReference type="PANTHER" id="PTHR35371">
    <property type="entry name" value="INNER MEMBRANE PROTEIN"/>
    <property type="match status" value="1"/>
</dbReference>
<evidence type="ECO:0000256" key="5">
    <source>
        <dbReference type="SAM" id="Phobius"/>
    </source>
</evidence>
<dbReference type="RefSeq" id="WP_318955666.1">
    <property type="nucleotide sequence ID" value="NZ_CP137555.1"/>
</dbReference>
<keyword evidence="4 5" id="KW-0472">Membrane</keyword>
<keyword evidence="7" id="KW-1185">Reference proteome</keyword>
<name>A0AAU0N2N9_9GAMM</name>
<dbReference type="Proteomes" id="UP001302477">
    <property type="component" value="Chromosome"/>
</dbReference>